<dbReference type="PRINTS" id="PR01467">
    <property type="entry name" value="ARGREPRESSOR"/>
</dbReference>
<dbReference type="InterPro" id="IPR020900">
    <property type="entry name" value="Arg_repress_DNA-bd"/>
</dbReference>
<keyword evidence="5 7" id="KW-0238">DNA-binding</keyword>
<comment type="pathway">
    <text evidence="7">Amino-acid biosynthesis; L-arginine biosynthesis [regulation].</text>
</comment>
<dbReference type="InterPro" id="IPR036251">
    <property type="entry name" value="Arg_repress_C_sf"/>
</dbReference>
<feature type="domain" description="Arginine repressor C-terminal" evidence="9">
    <location>
        <begin position="80"/>
        <end position="146"/>
    </location>
</feature>
<accession>A0A948X0I5</accession>
<organism evidence="10 11">
    <name type="scientific">Candidatus Paralactobacillus gallistercoris</name>
    <dbReference type="NCBI Taxonomy" id="2838724"/>
    <lineage>
        <taxon>Bacteria</taxon>
        <taxon>Bacillati</taxon>
        <taxon>Bacillota</taxon>
        <taxon>Bacilli</taxon>
        <taxon>Lactobacillales</taxon>
        <taxon>Lactobacillaceae</taxon>
        <taxon>Lactobacillus</taxon>
    </lineage>
</organism>
<keyword evidence="7" id="KW-0028">Amino-acid biosynthesis</keyword>
<comment type="caution">
    <text evidence="10">The sequence shown here is derived from an EMBL/GenBank/DDBJ whole genome shotgun (WGS) entry which is preliminary data.</text>
</comment>
<dbReference type="InterPro" id="IPR036388">
    <property type="entry name" value="WH-like_DNA-bd_sf"/>
</dbReference>
<protein>
    <recommendedName>
        <fullName evidence="7">Arginine repressor</fullName>
    </recommendedName>
</protein>
<dbReference type="AlphaFoldDB" id="A0A948X0I5"/>
<keyword evidence="7" id="KW-0678">Repressor</keyword>
<dbReference type="InterPro" id="IPR001669">
    <property type="entry name" value="Arg_repress"/>
</dbReference>
<evidence type="ECO:0000256" key="7">
    <source>
        <dbReference type="HAMAP-Rule" id="MF_00173"/>
    </source>
</evidence>
<dbReference type="GO" id="GO:0051259">
    <property type="term" value="P:protein complex oligomerization"/>
    <property type="evidence" value="ECO:0007669"/>
    <property type="project" value="InterPro"/>
</dbReference>
<evidence type="ECO:0000256" key="1">
    <source>
        <dbReference type="ARBA" id="ARBA00004496"/>
    </source>
</evidence>
<feature type="domain" description="Arginine repressor DNA-binding" evidence="8">
    <location>
        <begin position="1"/>
        <end position="66"/>
    </location>
</feature>
<dbReference type="GO" id="GO:1900079">
    <property type="term" value="P:regulation of arginine biosynthetic process"/>
    <property type="evidence" value="ECO:0007669"/>
    <property type="project" value="UniProtKB-UniRule"/>
</dbReference>
<evidence type="ECO:0000256" key="6">
    <source>
        <dbReference type="ARBA" id="ARBA00023163"/>
    </source>
</evidence>
<proteinExistence type="inferred from homology"/>
<gene>
    <name evidence="7" type="primary">argR</name>
    <name evidence="10" type="ORF">H9901_01330</name>
</gene>
<keyword evidence="7" id="KW-0055">Arginine biosynthesis</keyword>
<comment type="similarity">
    <text evidence="2 7">Belongs to the ArgR family.</text>
</comment>
<dbReference type="GO" id="GO:0003677">
    <property type="term" value="F:DNA binding"/>
    <property type="evidence" value="ECO:0007669"/>
    <property type="project" value="UniProtKB-KW"/>
</dbReference>
<dbReference type="PANTHER" id="PTHR34471">
    <property type="entry name" value="ARGININE REPRESSOR"/>
    <property type="match status" value="1"/>
</dbReference>
<dbReference type="Proteomes" id="UP000777303">
    <property type="component" value="Unassembled WGS sequence"/>
</dbReference>
<dbReference type="SUPFAM" id="SSF46785">
    <property type="entry name" value="Winged helix' DNA-binding domain"/>
    <property type="match status" value="1"/>
</dbReference>
<dbReference type="Gene3D" id="3.30.1360.40">
    <property type="match status" value="1"/>
</dbReference>
<dbReference type="HAMAP" id="MF_00173">
    <property type="entry name" value="Arg_repressor"/>
    <property type="match status" value="1"/>
</dbReference>
<evidence type="ECO:0000256" key="5">
    <source>
        <dbReference type="ARBA" id="ARBA00023125"/>
    </source>
</evidence>
<dbReference type="GO" id="GO:0034618">
    <property type="term" value="F:arginine binding"/>
    <property type="evidence" value="ECO:0007669"/>
    <property type="project" value="InterPro"/>
</dbReference>
<reference evidence="10" key="2">
    <citation type="submission" date="2021-04" db="EMBL/GenBank/DDBJ databases">
        <authorList>
            <person name="Gilroy R."/>
        </authorList>
    </citation>
    <scope>NUCLEOTIDE SEQUENCE</scope>
    <source>
        <strain evidence="10">F6-6636</strain>
    </source>
</reference>
<sequence length="153" mass="17488">MNKTIRQNRLVQIIDQNIVTSQEELMNLLKQEGIDATQATISRDIRDLNIVKIRDSRGHLRYQVFNAAEHSPNVKFRRTFRSVVLDVTQIQFINIIKTLPHNGDLLAEMIDQQNLPEVAATIAGHDTILVFSTDENNAQQMQSYFQSLIGKLS</sequence>
<evidence type="ECO:0000256" key="2">
    <source>
        <dbReference type="ARBA" id="ARBA00008316"/>
    </source>
</evidence>
<evidence type="ECO:0000259" key="9">
    <source>
        <dbReference type="Pfam" id="PF02863"/>
    </source>
</evidence>
<dbReference type="InterPro" id="IPR020899">
    <property type="entry name" value="Arg_repress_C"/>
</dbReference>
<evidence type="ECO:0000256" key="3">
    <source>
        <dbReference type="ARBA" id="ARBA00022490"/>
    </source>
</evidence>
<keyword evidence="4 7" id="KW-0805">Transcription regulation</keyword>
<name>A0A948X0I5_9LACO</name>
<comment type="subcellular location">
    <subcellularLocation>
        <location evidence="1 7">Cytoplasm</location>
    </subcellularLocation>
</comment>
<comment type="function">
    <text evidence="7">Regulates arginine biosynthesis genes.</text>
</comment>
<dbReference type="EMBL" id="JAHLFS010000019">
    <property type="protein sequence ID" value="MBU3851341.1"/>
    <property type="molecule type" value="Genomic_DNA"/>
</dbReference>
<dbReference type="SUPFAM" id="SSF55252">
    <property type="entry name" value="C-terminal domain of arginine repressor"/>
    <property type="match status" value="1"/>
</dbReference>
<reference evidence="10" key="1">
    <citation type="journal article" date="2021" name="PeerJ">
        <title>Extensive microbial diversity within the chicken gut microbiome revealed by metagenomics and culture.</title>
        <authorList>
            <person name="Gilroy R."/>
            <person name="Ravi A."/>
            <person name="Getino M."/>
            <person name="Pursley I."/>
            <person name="Horton D.L."/>
            <person name="Alikhan N.F."/>
            <person name="Baker D."/>
            <person name="Gharbi K."/>
            <person name="Hall N."/>
            <person name="Watson M."/>
            <person name="Adriaenssens E.M."/>
            <person name="Foster-Nyarko E."/>
            <person name="Jarju S."/>
            <person name="Secka A."/>
            <person name="Antonio M."/>
            <person name="Oren A."/>
            <person name="Chaudhuri R.R."/>
            <person name="La Ragione R."/>
            <person name="Hildebrand F."/>
            <person name="Pallen M.J."/>
        </authorList>
    </citation>
    <scope>NUCLEOTIDE SEQUENCE</scope>
    <source>
        <strain evidence="10">F6-6636</strain>
    </source>
</reference>
<evidence type="ECO:0000256" key="4">
    <source>
        <dbReference type="ARBA" id="ARBA00023015"/>
    </source>
</evidence>
<dbReference type="GO" id="GO:0006526">
    <property type="term" value="P:L-arginine biosynthetic process"/>
    <property type="evidence" value="ECO:0007669"/>
    <property type="project" value="UniProtKB-KW"/>
</dbReference>
<dbReference type="Gene3D" id="1.10.10.10">
    <property type="entry name" value="Winged helix-like DNA-binding domain superfamily/Winged helix DNA-binding domain"/>
    <property type="match status" value="1"/>
</dbReference>
<evidence type="ECO:0000313" key="11">
    <source>
        <dbReference type="Proteomes" id="UP000777303"/>
    </source>
</evidence>
<evidence type="ECO:0000259" key="8">
    <source>
        <dbReference type="Pfam" id="PF01316"/>
    </source>
</evidence>
<dbReference type="GO" id="GO:0003700">
    <property type="term" value="F:DNA-binding transcription factor activity"/>
    <property type="evidence" value="ECO:0007669"/>
    <property type="project" value="UniProtKB-UniRule"/>
</dbReference>
<evidence type="ECO:0000313" key="10">
    <source>
        <dbReference type="EMBL" id="MBU3851341.1"/>
    </source>
</evidence>
<dbReference type="GO" id="GO:0005737">
    <property type="term" value="C:cytoplasm"/>
    <property type="evidence" value="ECO:0007669"/>
    <property type="project" value="UniProtKB-SubCell"/>
</dbReference>
<keyword evidence="6 7" id="KW-0804">Transcription</keyword>
<dbReference type="PANTHER" id="PTHR34471:SF1">
    <property type="entry name" value="ARGININE REPRESSOR"/>
    <property type="match status" value="1"/>
</dbReference>
<dbReference type="Pfam" id="PF01316">
    <property type="entry name" value="Arg_repressor"/>
    <property type="match status" value="1"/>
</dbReference>
<dbReference type="Pfam" id="PF02863">
    <property type="entry name" value="Arg_repressor_C"/>
    <property type="match status" value="1"/>
</dbReference>
<keyword evidence="3 7" id="KW-0963">Cytoplasm</keyword>
<dbReference type="InterPro" id="IPR036390">
    <property type="entry name" value="WH_DNA-bd_sf"/>
</dbReference>